<feature type="transmembrane region" description="Helical" evidence="6">
    <location>
        <begin position="100"/>
        <end position="122"/>
    </location>
</feature>
<feature type="compositionally biased region" description="Polar residues" evidence="5">
    <location>
        <begin position="8"/>
        <end position="30"/>
    </location>
</feature>
<dbReference type="GeneID" id="120534186"/>
<dbReference type="InterPro" id="IPR007237">
    <property type="entry name" value="CD20-like"/>
</dbReference>
<evidence type="ECO:0000256" key="3">
    <source>
        <dbReference type="ARBA" id="ARBA00022989"/>
    </source>
</evidence>
<dbReference type="PANTHER" id="PTHR15260">
    <property type="entry name" value="SARCOSPAN"/>
    <property type="match status" value="1"/>
</dbReference>
<comment type="caution">
    <text evidence="7">The sequence shown here is derived from an EMBL/GenBank/DDBJ whole genome shotgun (WGS) entry which is preliminary data.</text>
</comment>
<keyword evidence="2 6" id="KW-0812">Transmembrane</keyword>
<feature type="non-terminal residue" evidence="7">
    <location>
        <position position="250"/>
    </location>
</feature>
<dbReference type="InterPro" id="IPR030429">
    <property type="entry name" value="Sarcospan"/>
</dbReference>
<proteinExistence type="predicted"/>
<dbReference type="GO" id="GO:0042383">
    <property type="term" value="C:sarcolemma"/>
    <property type="evidence" value="ECO:0007669"/>
    <property type="project" value="TreeGrafter"/>
</dbReference>
<keyword evidence="4 6" id="KW-0472">Membrane</keyword>
<keyword evidence="8" id="KW-1185">Reference proteome</keyword>
<dbReference type="Proteomes" id="UP000886611">
    <property type="component" value="Unassembled WGS sequence"/>
</dbReference>
<feature type="region of interest" description="Disordered" evidence="5">
    <location>
        <begin position="1"/>
        <end position="53"/>
    </location>
</feature>
<evidence type="ECO:0000313" key="7">
    <source>
        <dbReference type="EMBL" id="KAG2460123.1"/>
    </source>
</evidence>
<feature type="transmembrane region" description="Helical" evidence="6">
    <location>
        <begin position="134"/>
        <end position="159"/>
    </location>
</feature>
<evidence type="ECO:0000256" key="4">
    <source>
        <dbReference type="ARBA" id="ARBA00023136"/>
    </source>
</evidence>
<dbReference type="EMBL" id="JAATIS010005064">
    <property type="protein sequence ID" value="KAG2460123.1"/>
    <property type="molecule type" value="Genomic_DNA"/>
</dbReference>
<dbReference type="GO" id="GO:0016010">
    <property type="term" value="C:dystrophin-associated glycoprotein complex"/>
    <property type="evidence" value="ECO:0007669"/>
    <property type="project" value="InterPro"/>
</dbReference>
<evidence type="ECO:0000256" key="5">
    <source>
        <dbReference type="SAM" id="MobiDB-lite"/>
    </source>
</evidence>
<gene>
    <name evidence="7" type="primary">Sspn</name>
    <name evidence="7" type="ORF">GTO96_0021596</name>
</gene>
<name>A0A8X8BJM3_POLSE</name>
<dbReference type="OrthoDB" id="10027693at2759"/>
<sequence length="250" mass="27609">MGMDAKSKSSPAPNSQSQAGKPSGGQQNTDPVHEKTENMEKKKGRQGKVNAGQKHNSHTCCGFPLLIAVLQLLLGVSITVVAFIMTGISSSLLTRETPHWAGIIVCVVSLLGFILYCTTYLPDENTSMQFIIKLAYFLLCALGLVVCVLAVAFTCHHYMQINNYTCTMEDTCVCKLNPEDPIARSFVYMGVQDCSDITSSLKLYFLLQIILNLTLALVCLISCFVMWKDRYQVFYVGFQLGLPAEQQLKV</sequence>
<feature type="non-terminal residue" evidence="7">
    <location>
        <position position="1"/>
    </location>
</feature>
<evidence type="ECO:0000256" key="1">
    <source>
        <dbReference type="ARBA" id="ARBA00004141"/>
    </source>
</evidence>
<protein>
    <submittedName>
        <fullName evidence="7">SSPN protein</fullName>
    </submittedName>
</protein>
<feature type="transmembrane region" description="Helical" evidence="6">
    <location>
        <begin position="63"/>
        <end position="88"/>
    </location>
</feature>
<reference evidence="7 8" key="1">
    <citation type="journal article" date="2021" name="Cell">
        <title>Tracing the genetic footprints of vertebrate landing in non-teleost ray-finned fishes.</title>
        <authorList>
            <person name="Bi X."/>
            <person name="Wang K."/>
            <person name="Yang L."/>
            <person name="Pan H."/>
            <person name="Jiang H."/>
            <person name="Wei Q."/>
            <person name="Fang M."/>
            <person name="Yu H."/>
            <person name="Zhu C."/>
            <person name="Cai Y."/>
            <person name="He Y."/>
            <person name="Gan X."/>
            <person name="Zeng H."/>
            <person name="Yu D."/>
            <person name="Zhu Y."/>
            <person name="Jiang H."/>
            <person name="Qiu Q."/>
            <person name="Yang H."/>
            <person name="Zhang Y.E."/>
            <person name="Wang W."/>
            <person name="Zhu M."/>
            <person name="He S."/>
            <person name="Zhang G."/>
        </authorList>
    </citation>
    <scope>NUCLEOTIDE SEQUENCE [LARGE SCALE GENOMIC DNA]</scope>
    <source>
        <strain evidence="7">Bchr_013</strain>
    </source>
</reference>
<organism evidence="7 8">
    <name type="scientific">Polypterus senegalus</name>
    <name type="common">Senegal bichir</name>
    <dbReference type="NCBI Taxonomy" id="55291"/>
    <lineage>
        <taxon>Eukaryota</taxon>
        <taxon>Metazoa</taxon>
        <taxon>Chordata</taxon>
        <taxon>Craniata</taxon>
        <taxon>Vertebrata</taxon>
        <taxon>Euteleostomi</taxon>
        <taxon>Actinopterygii</taxon>
        <taxon>Polypteriformes</taxon>
        <taxon>Polypteridae</taxon>
        <taxon>Polypterus</taxon>
    </lineage>
</organism>
<dbReference type="Pfam" id="PF04103">
    <property type="entry name" value="CD20"/>
    <property type="match status" value="1"/>
</dbReference>
<keyword evidence="3 6" id="KW-1133">Transmembrane helix</keyword>
<dbReference type="RefSeq" id="XP_039617487.1">
    <property type="nucleotide sequence ID" value="XM_039761553.1"/>
</dbReference>
<feature type="transmembrane region" description="Helical" evidence="6">
    <location>
        <begin position="205"/>
        <end position="227"/>
    </location>
</feature>
<evidence type="ECO:0000313" key="8">
    <source>
        <dbReference type="Proteomes" id="UP000886611"/>
    </source>
</evidence>
<feature type="compositionally biased region" description="Basic and acidic residues" evidence="5">
    <location>
        <begin position="31"/>
        <end position="41"/>
    </location>
</feature>
<evidence type="ECO:0000256" key="6">
    <source>
        <dbReference type="SAM" id="Phobius"/>
    </source>
</evidence>
<comment type="subcellular location">
    <subcellularLocation>
        <location evidence="1">Membrane</location>
        <topology evidence="1">Multi-pass membrane protein</topology>
    </subcellularLocation>
</comment>
<evidence type="ECO:0000256" key="2">
    <source>
        <dbReference type="ARBA" id="ARBA00022692"/>
    </source>
</evidence>
<accession>A0A8X8BJM3</accession>
<dbReference type="AlphaFoldDB" id="A0A8X8BJM3"/>
<dbReference type="PANTHER" id="PTHR15260:SF1">
    <property type="entry name" value="SARCOSPAN"/>
    <property type="match status" value="1"/>
</dbReference>